<evidence type="ECO:0000256" key="3">
    <source>
        <dbReference type="ARBA" id="ARBA00016219"/>
    </source>
</evidence>
<dbReference type="PRINTS" id="PR00084">
    <property type="entry name" value="MTLDHDRGNASE"/>
</dbReference>
<dbReference type="Gene3D" id="1.10.1040.10">
    <property type="entry name" value="N-(1-d-carboxylethyl)-l-norvaline Dehydrogenase, domain 2"/>
    <property type="match status" value="1"/>
</dbReference>
<evidence type="ECO:0000256" key="5">
    <source>
        <dbReference type="ARBA" id="ARBA00023027"/>
    </source>
</evidence>
<organism evidence="9 10">
    <name type="scientific">Vibrio paracholerae</name>
    <dbReference type="NCBI Taxonomy" id="650003"/>
    <lineage>
        <taxon>Bacteria</taxon>
        <taxon>Pseudomonadati</taxon>
        <taxon>Pseudomonadota</taxon>
        <taxon>Gammaproteobacteria</taxon>
        <taxon>Vibrionales</taxon>
        <taxon>Vibrionaceae</taxon>
        <taxon>Vibrio</taxon>
    </lineage>
</organism>
<comment type="caution">
    <text evidence="9">The sequence shown here is derived from an EMBL/GenBank/DDBJ whole genome shotgun (WGS) entry which is preliminary data.</text>
</comment>
<keyword evidence="5 6" id="KW-0520">NAD</keyword>
<dbReference type="PANTHER" id="PTHR30524:SF0">
    <property type="entry name" value="ALTRONATE OXIDOREDUCTASE-RELATED"/>
    <property type="match status" value="1"/>
</dbReference>
<evidence type="ECO:0000256" key="1">
    <source>
        <dbReference type="ARBA" id="ARBA00006541"/>
    </source>
</evidence>
<evidence type="ECO:0000256" key="4">
    <source>
        <dbReference type="ARBA" id="ARBA00023002"/>
    </source>
</evidence>
<dbReference type="PANTHER" id="PTHR30524">
    <property type="entry name" value="MANNITOL-1-PHOSPHATE 5-DEHYDROGENASE"/>
    <property type="match status" value="1"/>
</dbReference>
<evidence type="ECO:0000256" key="2">
    <source>
        <dbReference type="ARBA" id="ARBA00012939"/>
    </source>
</evidence>
<name>A0ABX9FEX9_9VIBR</name>
<dbReference type="SUPFAM" id="SSF51735">
    <property type="entry name" value="NAD(P)-binding Rossmann-fold domains"/>
    <property type="match status" value="1"/>
</dbReference>
<dbReference type="SUPFAM" id="SSF48179">
    <property type="entry name" value="6-phosphogluconate dehydrogenase C-terminal domain-like"/>
    <property type="match status" value="1"/>
</dbReference>
<evidence type="ECO:0000259" key="8">
    <source>
        <dbReference type="Pfam" id="PF08125"/>
    </source>
</evidence>
<gene>
    <name evidence="6" type="primary">mtlD</name>
    <name evidence="9" type="ORF">DLR69_13060</name>
</gene>
<accession>A0ABX9FEX9</accession>
<sequence>MKKNAVHFGAGNIGRGFIGKLLADADIAVTFADVNEPLVDQLSHQQEYKVKVVGSECKMETVSHVTAVNSTSEALIERIIKTDLVTTAVGPTVLDIIAKTIAKGLSARFAAGNTQPLNIIACENMVRGTTHLKQQVYQFLTTEEQQQADVLVGFVDSAVDRIVPPLQAANDDPLEVTVESFSEWIVDEQQFKGEIPHIEGMEKTDNLMAFVERKLFTLNTGHCITAYLGCLKGHRTIREAIEDPSIEVQVKQAMQESGEVLIRRYGFDRALHNAYIEKILTRFANPYLVDEVDRVGRQPLRKLGANDRLIKPLLGTIEYGLPNGMLLKGIAAALKYRNDSDPQAIELQQSIEKEGVRSTLARYTGLTADSIEAQQIEALYQQID</sequence>
<feature type="domain" description="Mannitol dehydrogenase N-terminal" evidence="7">
    <location>
        <begin position="4"/>
        <end position="200"/>
    </location>
</feature>
<reference evidence="9 10" key="1">
    <citation type="submission" date="2018-06" db="EMBL/GenBank/DDBJ databases">
        <title>Draft genome sequences of nine Vibrio sp. clinical isolates from across the United States representing the closest known relative of Vibrio cholerae.</title>
        <authorList>
            <person name="Islam M.T."/>
            <person name="Liang K."/>
            <person name="Im M.S."/>
            <person name="Winkjer J."/>
            <person name="Busby S."/>
            <person name="Batra D."/>
            <person name="Rowe L."/>
            <person name="Tarr C.L."/>
            <person name="Boucher Y."/>
        </authorList>
    </citation>
    <scope>NUCLEOTIDE SEQUENCE [LARGE SCALE GENOMIC DNA]</scope>
    <source>
        <strain evidence="9 10">2016V-1111</strain>
    </source>
</reference>
<dbReference type="InterPro" id="IPR013131">
    <property type="entry name" value="Mannitol_DH_N"/>
</dbReference>
<feature type="domain" description="Mannitol dehydrogenase C-terminal" evidence="8">
    <location>
        <begin position="206"/>
        <end position="383"/>
    </location>
</feature>
<dbReference type="EC" id="1.1.1.17" evidence="2 6"/>
<dbReference type="Pfam" id="PF01232">
    <property type="entry name" value="Mannitol_dh"/>
    <property type="match status" value="1"/>
</dbReference>
<comment type="similarity">
    <text evidence="1 6">Belongs to the mannitol dehydrogenase family.</text>
</comment>
<dbReference type="NCBIfam" id="NF002650">
    <property type="entry name" value="PRK02318.2-2"/>
    <property type="match status" value="1"/>
</dbReference>
<dbReference type="InterPro" id="IPR023027">
    <property type="entry name" value="Mannitol_DH_CS"/>
</dbReference>
<dbReference type="InterPro" id="IPR000669">
    <property type="entry name" value="Mannitol_DH"/>
</dbReference>
<dbReference type="Proteomes" id="UP000252488">
    <property type="component" value="Unassembled WGS sequence"/>
</dbReference>
<evidence type="ECO:0000313" key="10">
    <source>
        <dbReference type="Proteomes" id="UP000252488"/>
    </source>
</evidence>
<evidence type="ECO:0000259" key="7">
    <source>
        <dbReference type="Pfam" id="PF01232"/>
    </source>
</evidence>
<dbReference type="InterPro" id="IPR023028">
    <property type="entry name" value="Mannitol_1_phos_5_DH"/>
</dbReference>
<proteinExistence type="inferred from homology"/>
<dbReference type="PROSITE" id="PS00974">
    <property type="entry name" value="MANNITOL_DHGENASE"/>
    <property type="match status" value="1"/>
</dbReference>
<evidence type="ECO:0000256" key="6">
    <source>
        <dbReference type="HAMAP-Rule" id="MF_00196"/>
    </source>
</evidence>
<evidence type="ECO:0000313" key="9">
    <source>
        <dbReference type="EMBL" id="RBM52946.1"/>
    </source>
</evidence>
<dbReference type="InterPro" id="IPR036291">
    <property type="entry name" value="NAD(P)-bd_dom_sf"/>
</dbReference>
<dbReference type="Gene3D" id="3.40.50.720">
    <property type="entry name" value="NAD(P)-binding Rossmann-like Domain"/>
    <property type="match status" value="1"/>
</dbReference>
<dbReference type="RefSeq" id="WP_113593655.1">
    <property type="nucleotide sequence ID" value="NZ_CAWNVX010000029.1"/>
</dbReference>
<dbReference type="HAMAP" id="MF_00196">
    <property type="entry name" value="Mannitol_dehydrog"/>
    <property type="match status" value="1"/>
</dbReference>
<dbReference type="NCBIfam" id="NF002646">
    <property type="entry name" value="PRK02318.1-2"/>
    <property type="match status" value="1"/>
</dbReference>
<keyword evidence="4 6" id="KW-0560">Oxidoreductase</keyword>
<protein>
    <recommendedName>
        <fullName evidence="3 6">Mannitol-1-phosphate 5-dehydrogenase</fullName>
        <ecNumber evidence="2 6">1.1.1.17</ecNumber>
    </recommendedName>
</protein>
<comment type="catalytic activity">
    <reaction evidence="6">
        <text>D-mannitol 1-phosphate + NAD(+) = beta-D-fructose 6-phosphate + NADH + H(+)</text>
        <dbReference type="Rhea" id="RHEA:19661"/>
        <dbReference type="ChEBI" id="CHEBI:15378"/>
        <dbReference type="ChEBI" id="CHEBI:57540"/>
        <dbReference type="ChEBI" id="CHEBI:57634"/>
        <dbReference type="ChEBI" id="CHEBI:57945"/>
        <dbReference type="ChEBI" id="CHEBI:61381"/>
        <dbReference type="EC" id="1.1.1.17"/>
    </reaction>
</comment>
<dbReference type="EMBL" id="QKKR01000028">
    <property type="protein sequence ID" value="RBM52946.1"/>
    <property type="molecule type" value="Genomic_DNA"/>
</dbReference>
<keyword evidence="10" id="KW-1185">Reference proteome</keyword>
<feature type="binding site" evidence="6">
    <location>
        <begin position="5"/>
        <end position="16"/>
    </location>
    <ligand>
        <name>NAD(+)</name>
        <dbReference type="ChEBI" id="CHEBI:57540"/>
    </ligand>
</feature>
<dbReference type="InterPro" id="IPR013328">
    <property type="entry name" value="6PGD_dom2"/>
</dbReference>
<dbReference type="Pfam" id="PF08125">
    <property type="entry name" value="Mannitol_dh_C"/>
    <property type="match status" value="1"/>
</dbReference>
<dbReference type="NCBIfam" id="NF002647">
    <property type="entry name" value="PRK02318.1-3"/>
    <property type="match status" value="1"/>
</dbReference>
<dbReference type="InterPro" id="IPR008927">
    <property type="entry name" value="6-PGluconate_DH-like_C_sf"/>
</dbReference>
<dbReference type="InterPro" id="IPR013118">
    <property type="entry name" value="Mannitol_DH_C"/>
</dbReference>
<dbReference type="NCBIfam" id="NF002652">
    <property type="entry name" value="PRK02318.2-5"/>
    <property type="match status" value="1"/>
</dbReference>